<dbReference type="InterPro" id="IPR050259">
    <property type="entry name" value="SDR"/>
</dbReference>
<dbReference type="NCBIfam" id="NF009464">
    <property type="entry name" value="PRK12824.1"/>
    <property type="match status" value="1"/>
</dbReference>
<dbReference type="Gene3D" id="3.40.50.720">
    <property type="entry name" value="NAD(P)-binding Rossmann-like Domain"/>
    <property type="match status" value="1"/>
</dbReference>
<dbReference type="SUPFAM" id="SSF51735">
    <property type="entry name" value="NAD(P)-binding Rossmann-fold domains"/>
    <property type="match status" value="1"/>
</dbReference>
<reference evidence="3 4" key="1">
    <citation type="submission" date="2015-03" db="EMBL/GenBank/DDBJ databases">
        <title>Caedibacter varicaedens, whole genome shotgun sequence.</title>
        <authorList>
            <person name="Suzuki H."/>
            <person name="Dapper A.L."/>
            <person name="Gibson A.K."/>
            <person name="Jackson C."/>
            <person name="Lee H."/>
            <person name="Pejaver V.R."/>
            <person name="Doak T."/>
            <person name="Lynch M."/>
        </authorList>
    </citation>
    <scope>NUCLEOTIDE SEQUENCE [LARGE SCALE GENOMIC DNA]</scope>
</reference>
<keyword evidence="4" id="KW-1185">Reference proteome</keyword>
<dbReference type="Proteomes" id="UP000036771">
    <property type="component" value="Unassembled WGS sequence"/>
</dbReference>
<dbReference type="InterPro" id="IPR002347">
    <property type="entry name" value="SDR_fam"/>
</dbReference>
<evidence type="ECO:0000256" key="1">
    <source>
        <dbReference type="ARBA" id="ARBA00006484"/>
    </source>
</evidence>
<dbReference type="FunFam" id="3.40.50.720:FF:000173">
    <property type="entry name" value="3-oxoacyl-[acyl-carrier protein] reductase"/>
    <property type="match status" value="1"/>
</dbReference>
<dbReference type="PRINTS" id="PR00081">
    <property type="entry name" value="GDHRDH"/>
</dbReference>
<dbReference type="PROSITE" id="PS00061">
    <property type="entry name" value="ADH_SHORT"/>
    <property type="match status" value="1"/>
</dbReference>
<comment type="caution">
    <text evidence="3">The sequence shown here is derived from an EMBL/GenBank/DDBJ whole genome shotgun (WGS) entry which is preliminary data.</text>
</comment>
<dbReference type="Pfam" id="PF13561">
    <property type="entry name" value="adh_short_C2"/>
    <property type="match status" value="1"/>
</dbReference>
<dbReference type="PANTHER" id="PTHR42879">
    <property type="entry name" value="3-OXOACYL-(ACYL-CARRIER-PROTEIN) REDUCTASE"/>
    <property type="match status" value="1"/>
</dbReference>
<evidence type="ECO:0000256" key="2">
    <source>
        <dbReference type="ARBA" id="ARBA00023002"/>
    </source>
</evidence>
<dbReference type="GO" id="GO:0016491">
    <property type="term" value="F:oxidoreductase activity"/>
    <property type="evidence" value="ECO:0007669"/>
    <property type="project" value="UniProtKB-KW"/>
</dbReference>
<dbReference type="PANTHER" id="PTHR42879:SF2">
    <property type="entry name" value="3-OXOACYL-[ACYL-CARRIER-PROTEIN] REDUCTASE FABG"/>
    <property type="match status" value="1"/>
</dbReference>
<dbReference type="STRING" id="1629334.Cva_00920"/>
<dbReference type="AlphaFoldDB" id="A0A0K8MCM4"/>
<dbReference type="InterPro" id="IPR036291">
    <property type="entry name" value="NAD(P)-bd_dom_sf"/>
</dbReference>
<proteinExistence type="inferred from homology"/>
<protein>
    <submittedName>
        <fullName evidence="3">Acetoacetyl-CoA reductase</fullName>
    </submittedName>
</protein>
<keyword evidence="2" id="KW-0560">Oxidoreductase</keyword>
<dbReference type="InterPro" id="IPR020904">
    <property type="entry name" value="Sc_DH/Rdtase_CS"/>
</dbReference>
<sequence>MGDYEACQQGIQRVRERLGEIDILVNNAGITKDVMLHKATPEDWRAVIHTNLISCFNMSRLVIEGMRERNFGRIINISSINAQRGQAGQTNYCAAKAGILGFTKALALECGRKGITVNAICPGYINTEMVQSISPDILNKIIQQIPVGRLGETHEIARGVTFLASDDAGFITGSTLSLNGGHVMI</sequence>
<dbReference type="PRINTS" id="PR00080">
    <property type="entry name" value="SDRFAMILY"/>
</dbReference>
<gene>
    <name evidence="3" type="primary">phbB</name>
    <name evidence="3" type="ORF">Cva_00920</name>
</gene>
<organism evidence="3 4">
    <name type="scientific">Caedimonas varicaedens</name>
    <dbReference type="NCBI Taxonomy" id="1629334"/>
    <lineage>
        <taxon>Bacteria</taxon>
        <taxon>Pseudomonadati</taxon>
        <taxon>Pseudomonadota</taxon>
        <taxon>Alphaproteobacteria</taxon>
        <taxon>Holosporales</taxon>
        <taxon>Caedimonadaceae</taxon>
        <taxon>Caedimonas</taxon>
    </lineage>
</organism>
<evidence type="ECO:0000313" key="4">
    <source>
        <dbReference type="Proteomes" id="UP000036771"/>
    </source>
</evidence>
<name>A0A0K8MCM4_9PROT</name>
<dbReference type="EMBL" id="BBVC01000038">
    <property type="protein sequence ID" value="GAO98271.1"/>
    <property type="molecule type" value="Genomic_DNA"/>
</dbReference>
<comment type="similarity">
    <text evidence="1">Belongs to the short-chain dehydrogenases/reductases (SDR) family.</text>
</comment>
<dbReference type="GO" id="GO:0032787">
    <property type="term" value="P:monocarboxylic acid metabolic process"/>
    <property type="evidence" value="ECO:0007669"/>
    <property type="project" value="UniProtKB-ARBA"/>
</dbReference>
<evidence type="ECO:0000313" key="3">
    <source>
        <dbReference type="EMBL" id="GAO98271.1"/>
    </source>
</evidence>
<accession>A0A0K8MCM4</accession>